<dbReference type="PROSITE" id="PS50011">
    <property type="entry name" value="PROTEIN_KINASE_DOM"/>
    <property type="match status" value="1"/>
</dbReference>
<feature type="repeat" description="WD" evidence="3">
    <location>
        <begin position="373"/>
        <end position="408"/>
    </location>
</feature>
<keyword evidence="7" id="KW-1185">Reference proteome</keyword>
<dbReference type="SMART" id="SM00320">
    <property type="entry name" value="WD40"/>
    <property type="match status" value="6"/>
</dbReference>
<feature type="domain" description="Protein kinase" evidence="5">
    <location>
        <begin position="17"/>
        <end position="270"/>
    </location>
</feature>
<dbReference type="InterPro" id="IPR008271">
    <property type="entry name" value="Ser/Thr_kinase_AS"/>
</dbReference>
<keyword evidence="1 3" id="KW-0853">WD repeat</keyword>
<evidence type="ECO:0000313" key="7">
    <source>
        <dbReference type="Proteomes" id="UP000295431"/>
    </source>
</evidence>
<dbReference type="GO" id="GO:0004672">
    <property type="term" value="F:protein kinase activity"/>
    <property type="evidence" value="ECO:0007669"/>
    <property type="project" value="InterPro"/>
</dbReference>
<feature type="repeat" description="WD" evidence="3">
    <location>
        <begin position="463"/>
        <end position="506"/>
    </location>
</feature>
<dbReference type="InterPro" id="IPR015943">
    <property type="entry name" value="WD40/YVTN_repeat-like_dom_sf"/>
</dbReference>
<dbReference type="PANTHER" id="PTHR22847">
    <property type="entry name" value="WD40 REPEAT PROTEIN"/>
    <property type="match status" value="1"/>
</dbReference>
<dbReference type="RefSeq" id="WP_131945193.1">
    <property type="nucleotide sequence ID" value="NZ_BAAAMX010000034.1"/>
</dbReference>
<dbReference type="InterPro" id="IPR001680">
    <property type="entry name" value="WD40_rpt"/>
</dbReference>
<dbReference type="AlphaFoldDB" id="A0A4R4N261"/>
<organism evidence="6 7">
    <name type="scientific">Actinomadura bangladeshensis</name>
    <dbReference type="NCBI Taxonomy" id="453573"/>
    <lineage>
        <taxon>Bacteria</taxon>
        <taxon>Bacillati</taxon>
        <taxon>Actinomycetota</taxon>
        <taxon>Actinomycetes</taxon>
        <taxon>Streptosporangiales</taxon>
        <taxon>Thermomonosporaceae</taxon>
        <taxon>Actinomadura</taxon>
    </lineage>
</organism>
<dbReference type="GO" id="GO:0005524">
    <property type="term" value="F:ATP binding"/>
    <property type="evidence" value="ECO:0007669"/>
    <property type="project" value="InterPro"/>
</dbReference>
<feature type="repeat" description="WD" evidence="3">
    <location>
        <begin position="350"/>
        <end position="371"/>
    </location>
</feature>
<keyword evidence="2" id="KW-0677">Repeat</keyword>
<evidence type="ECO:0000256" key="2">
    <source>
        <dbReference type="ARBA" id="ARBA00022737"/>
    </source>
</evidence>
<dbReference type="InterPro" id="IPR020472">
    <property type="entry name" value="WD40_PAC1"/>
</dbReference>
<reference evidence="6 7" key="1">
    <citation type="submission" date="2019-03" db="EMBL/GenBank/DDBJ databases">
        <title>Draft genome sequences of novel Actinobacteria.</title>
        <authorList>
            <person name="Sahin N."/>
            <person name="Ay H."/>
            <person name="Saygin H."/>
        </authorList>
    </citation>
    <scope>NUCLEOTIDE SEQUENCE [LARGE SCALE GENOMIC DNA]</scope>
    <source>
        <strain evidence="6 7">DSM 45347</strain>
    </source>
</reference>
<feature type="compositionally biased region" description="Basic and acidic residues" evidence="4">
    <location>
        <begin position="600"/>
        <end position="609"/>
    </location>
</feature>
<protein>
    <recommendedName>
        <fullName evidence="5">Protein kinase domain-containing protein</fullName>
    </recommendedName>
</protein>
<dbReference type="Pfam" id="PF00400">
    <property type="entry name" value="WD40"/>
    <property type="match status" value="4"/>
</dbReference>
<dbReference type="CDD" id="cd00200">
    <property type="entry name" value="WD40"/>
    <property type="match status" value="1"/>
</dbReference>
<dbReference type="CDD" id="cd14014">
    <property type="entry name" value="STKc_PknB_like"/>
    <property type="match status" value="1"/>
</dbReference>
<dbReference type="PROSITE" id="PS00108">
    <property type="entry name" value="PROTEIN_KINASE_ST"/>
    <property type="match status" value="1"/>
</dbReference>
<gene>
    <name evidence="6" type="ORF">E1284_39165</name>
</gene>
<dbReference type="Proteomes" id="UP000295431">
    <property type="component" value="Unassembled WGS sequence"/>
</dbReference>
<dbReference type="SUPFAM" id="SSF56112">
    <property type="entry name" value="Protein kinase-like (PK-like)"/>
    <property type="match status" value="1"/>
</dbReference>
<proteinExistence type="predicted"/>
<dbReference type="Gene3D" id="1.10.510.10">
    <property type="entry name" value="Transferase(Phosphotransferase) domain 1"/>
    <property type="match status" value="1"/>
</dbReference>
<dbReference type="PRINTS" id="PR00320">
    <property type="entry name" value="GPROTEINBRPT"/>
</dbReference>
<dbReference type="PROSITE" id="PS50082">
    <property type="entry name" value="WD_REPEATS_2"/>
    <property type="match status" value="5"/>
</dbReference>
<feature type="repeat" description="WD" evidence="3">
    <location>
        <begin position="284"/>
        <end position="319"/>
    </location>
</feature>
<comment type="caution">
    <text evidence="6">The sequence shown here is derived from an EMBL/GenBank/DDBJ whole genome shotgun (WGS) entry which is preliminary data.</text>
</comment>
<accession>A0A4R4N261</accession>
<feature type="repeat" description="WD" evidence="3">
    <location>
        <begin position="510"/>
        <end position="550"/>
    </location>
</feature>
<sequence length="609" mass="63299">MAPRPLEAGDPERIGEYRVIARLGSGGQGVVYLGTAPDGLRVAIKRLHPWFSGTARGRRLFAREIKSADRVKGYTARVLDSGEQAGRPYVVSEYIPGESVLDRVRREGPYGPAEVLALASGTASALVAIHEAGLVHCDFKPANVLTGPDGARVVDFGIARALDTIVHRDNELRGTPAYMAPEQITGGAMGSHTDVFAWGSTMAFAATGKPPFGFGEEYGHGVMYRIAHQEPDLDAVPEPLRGIIARCLAKDPAERPSAADVVAVLGRDAVPGTPPAGAQVGDSLTGHTGAITCIGGGSLGGAPVAVTGSDDRTARIWDLTACEQRGAPLRHDDAVLSVACGVLDGAPIAVTGCQDRTLGVWDLETGERIGEPLQGHTGAVVSVAVGVLDGGPVAVSVGDDRTVRLWDLAGQRQLGPPLVGNNSVMSVACGDLDGRAVAVIGGAWDQSLRVLDLADRRPAGLPLTGHTNSVMAVAWGVLAGRPIALTGGYDRTVRVWDLRTRREVGRPLVHRSAVMSVAFGTRGDEPVAVTGGADRAVRVWSLLTREQAGDPLLTERTLTGPAVPVACAELGGRPIAITGGEDRALRLWNLGTGPSSPVATRDDAQPAGG</sequence>
<dbReference type="Pfam" id="PF00069">
    <property type="entry name" value="Pkinase"/>
    <property type="match status" value="1"/>
</dbReference>
<dbReference type="OrthoDB" id="951193at2"/>
<dbReference type="PROSITE" id="PS50294">
    <property type="entry name" value="WD_REPEATS_REGION"/>
    <property type="match status" value="2"/>
</dbReference>
<dbReference type="InterPro" id="IPR011009">
    <property type="entry name" value="Kinase-like_dom_sf"/>
</dbReference>
<dbReference type="InterPro" id="IPR019775">
    <property type="entry name" value="WD40_repeat_CS"/>
</dbReference>
<evidence type="ECO:0000313" key="6">
    <source>
        <dbReference type="EMBL" id="TDC02791.1"/>
    </source>
</evidence>
<evidence type="ECO:0000256" key="4">
    <source>
        <dbReference type="SAM" id="MobiDB-lite"/>
    </source>
</evidence>
<evidence type="ECO:0000256" key="3">
    <source>
        <dbReference type="PROSITE-ProRule" id="PRU00221"/>
    </source>
</evidence>
<dbReference type="EMBL" id="SMJW01000428">
    <property type="protein sequence ID" value="TDC02791.1"/>
    <property type="molecule type" value="Genomic_DNA"/>
</dbReference>
<dbReference type="PANTHER" id="PTHR22847:SF637">
    <property type="entry name" value="WD REPEAT DOMAIN 5B"/>
    <property type="match status" value="1"/>
</dbReference>
<dbReference type="SUPFAM" id="SSF50978">
    <property type="entry name" value="WD40 repeat-like"/>
    <property type="match status" value="1"/>
</dbReference>
<feature type="region of interest" description="Disordered" evidence="4">
    <location>
        <begin position="590"/>
        <end position="609"/>
    </location>
</feature>
<dbReference type="InterPro" id="IPR000719">
    <property type="entry name" value="Prot_kinase_dom"/>
</dbReference>
<name>A0A4R4N261_9ACTN</name>
<dbReference type="InterPro" id="IPR036322">
    <property type="entry name" value="WD40_repeat_dom_sf"/>
</dbReference>
<dbReference type="PROSITE" id="PS00678">
    <property type="entry name" value="WD_REPEATS_1"/>
    <property type="match status" value="3"/>
</dbReference>
<dbReference type="Gene3D" id="3.30.200.20">
    <property type="entry name" value="Phosphorylase Kinase, domain 1"/>
    <property type="match status" value="1"/>
</dbReference>
<evidence type="ECO:0000259" key="5">
    <source>
        <dbReference type="PROSITE" id="PS50011"/>
    </source>
</evidence>
<dbReference type="Gene3D" id="2.130.10.10">
    <property type="entry name" value="YVTN repeat-like/Quinoprotein amine dehydrogenase"/>
    <property type="match status" value="2"/>
</dbReference>
<evidence type="ECO:0000256" key="1">
    <source>
        <dbReference type="ARBA" id="ARBA00022574"/>
    </source>
</evidence>